<dbReference type="EMBL" id="QRBF01000002">
    <property type="protein sequence ID" value="RDS85431.1"/>
    <property type="molecule type" value="Genomic_DNA"/>
</dbReference>
<protein>
    <recommendedName>
        <fullName evidence="3">Right handed beta helix domain-containing protein</fullName>
    </recommendedName>
</protein>
<dbReference type="AlphaFoldDB" id="A0A370XAZ3"/>
<dbReference type="InterPro" id="IPR012334">
    <property type="entry name" value="Pectin_lyas_fold"/>
</dbReference>
<comment type="caution">
    <text evidence="4">The sequence shown here is derived from an EMBL/GenBank/DDBJ whole genome shotgun (WGS) entry which is preliminary data.</text>
</comment>
<keyword evidence="2" id="KW-0732">Signal</keyword>
<dbReference type="InterPro" id="IPR039448">
    <property type="entry name" value="Beta_helix"/>
</dbReference>
<dbReference type="InterPro" id="IPR006626">
    <property type="entry name" value="PbH1"/>
</dbReference>
<evidence type="ECO:0000256" key="1">
    <source>
        <dbReference type="SAM" id="MobiDB-lite"/>
    </source>
</evidence>
<dbReference type="RefSeq" id="WP_115477471.1">
    <property type="nucleotide sequence ID" value="NZ_QRBF01000002.1"/>
</dbReference>
<dbReference type="SUPFAM" id="SSF51126">
    <property type="entry name" value="Pectin lyase-like"/>
    <property type="match status" value="1"/>
</dbReference>
<sequence length="297" mass="30007">MKRFLKLLLSTLAVAFVFATTAHAQATRTWVSGVGDDANPCSRTAPCKTFAGAIAKTVAGGEIDVLDPGGFGALTITKAITIDGGGNLSGVLVSGTNGMVISAGASDKVILRNLTFDGIGGQGLDGVSILGAGNVLIQHCIFEGFAQTNVEINSSYSIYVLIEDSTMTGGHQGVAIDGSTGPGPVAAALKNVTIQNTQTALRTLRGHIDVTHSIFQNNAAYGVYAEVGSVNVESSLFSFNGTAVDAGSAATIAVSNVDFFNNVVAFGGDPGVISSAGNNRSTGNSVQGAPTGTMTVQ</sequence>
<feature type="domain" description="Right handed beta helix" evidence="3">
    <location>
        <begin position="79"/>
        <end position="196"/>
    </location>
</feature>
<evidence type="ECO:0000313" key="4">
    <source>
        <dbReference type="EMBL" id="RDS85431.1"/>
    </source>
</evidence>
<evidence type="ECO:0000313" key="5">
    <source>
        <dbReference type="Proteomes" id="UP000255334"/>
    </source>
</evidence>
<dbReference type="Pfam" id="PF13229">
    <property type="entry name" value="Beta_helix"/>
    <property type="match status" value="1"/>
</dbReference>
<feature type="chain" id="PRO_5016703578" description="Right handed beta helix domain-containing protein" evidence="2">
    <location>
        <begin position="25"/>
        <end position="297"/>
    </location>
</feature>
<dbReference type="SMART" id="SM00710">
    <property type="entry name" value="PbH1"/>
    <property type="match status" value="5"/>
</dbReference>
<gene>
    <name evidence="4" type="ORF">DWU99_07915</name>
</gene>
<organism evidence="4 5">
    <name type="scientific">Dyella psychrodurans</name>
    <dbReference type="NCBI Taxonomy" id="1927960"/>
    <lineage>
        <taxon>Bacteria</taxon>
        <taxon>Pseudomonadati</taxon>
        <taxon>Pseudomonadota</taxon>
        <taxon>Gammaproteobacteria</taxon>
        <taxon>Lysobacterales</taxon>
        <taxon>Rhodanobacteraceae</taxon>
        <taxon>Dyella</taxon>
    </lineage>
</organism>
<feature type="region of interest" description="Disordered" evidence="1">
    <location>
        <begin position="274"/>
        <end position="297"/>
    </location>
</feature>
<dbReference type="InterPro" id="IPR011050">
    <property type="entry name" value="Pectin_lyase_fold/virulence"/>
</dbReference>
<dbReference type="OrthoDB" id="5498325at2"/>
<evidence type="ECO:0000256" key="2">
    <source>
        <dbReference type="SAM" id="SignalP"/>
    </source>
</evidence>
<feature type="signal peptide" evidence="2">
    <location>
        <begin position="1"/>
        <end position="24"/>
    </location>
</feature>
<proteinExistence type="predicted"/>
<feature type="compositionally biased region" description="Polar residues" evidence="1">
    <location>
        <begin position="275"/>
        <end position="297"/>
    </location>
</feature>
<evidence type="ECO:0000259" key="3">
    <source>
        <dbReference type="Pfam" id="PF13229"/>
    </source>
</evidence>
<name>A0A370XAZ3_9GAMM</name>
<keyword evidence="5" id="KW-1185">Reference proteome</keyword>
<dbReference type="Gene3D" id="2.160.20.10">
    <property type="entry name" value="Single-stranded right-handed beta-helix, Pectin lyase-like"/>
    <property type="match status" value="1"/>
</dbReference>
<reference evidence="4 5" key="1">
    <citation type="submission" date="2018-07" db="EMBL/GenBank/DDBJ databases">
        <title>Dyella monticola sp. nov. and Dyella psychrodurans sp. nov. isolated from monsoon evergreen broad-leaved forest soil of Dinghu Mountain, China.</title>
        <authorList>
            <person name="Gao Z."/>
            <person name="Qiu L."/>
        </authorList>
    </citation>
    <scope>NUCLEOTIDE SEQUENCE [LARGE SCALE GENOMIC DNA]</scope>
    <source>
        <strain evidence="4 5">4MSK11</strain>
    </source>
</reference>
<dbReference type="Proteomes" id="UP000255334">
    <property type="component" value="Unassembled WGS sequence"/>
</dbReference>
<accession>A0A370XAZ3</accession>